<sequence length="197" mass="22653">MIMELKEVVDKLKELGGLPSYSSSDKSEIERLYKEVLGKEFTKTSCNDCYRDAVIEMTVYIKKNNRMKEKCNYRLKNGVLLQPEFGSSEMYTNDNLTDEVAEKYLAKNPKGEIYFAHVPTDWKERINKRVYNQSLLDSMVESLQDGVSEESVTDTLKDFQINGKKISKKALNLHLSKAIEIVSAMQGEDEDKVNEKE</sequence>
<comment type="caution">
    <text evidence="1">The sequence shown here is derived from an EMBL/GenBank/DDBJ whole genome shotgun (WGS) entry which is preliminary data.</text>
</comment>
<name>A0AA37KKU3_9BACT</name>
<accession>A0AA37KKU3</accession>
<dbReference type="EMBL" id="BQOB01000001">
    <property type="protein sequence ID" value="GKH82540.1"/>
    <property type="molecule type" value="Genomic_DNA"/>
</dbReference>
<dbReference type="AlphaFoldDB" id="A0AA37KKU3"/>
<organism evidence="1 2">
    <name type="scientific">Phocaeicola dorei</name>
    <dbReference type="NCBI Taxonomy" id="357276"/>
    <lineage>
        <taxon>Bacteria</taxon>
        <taxon>Pseudomonadati</taxon>
        <taxon>Bacteroidota</taxon>
        <taxon>Bacteroidia</taxon>
        <taxon>Bacteroidales</taxon>
        <taxon>Bacteroidaceae</taxon>
        <taxon>Phocaeicola</taxon>
    </lineage>
</organism>
<protein>
    <submittedName>
        <fullName evidence="1">Uncharacterized protein</fullName>
    </submittedName>
</protein>
<evidence type="ECO:0000313" key="1">
    <source>
        <dbReference type="EMBL" id="GKH82540.1"/>
    </source>
</evidence>
<reference evidence="1" key="1">
    <citation type="submission" date="2022-01" db="EMBL/GenBank/DDBJ databases">
        <title>Novel bile acid biosynthetic pathways are enriched in the microbiome of centenarians.</title>
        <authorList>
            <person name="Sato Y."/>
            <person name="Atarashi K."/>
            <person name="Plichta R.D."/>
            <person name="Arai Y."/>
            <person name="Sasajima S."/>
            <person name="Kearney M.S."/>
            <person name="Suda W."/>
            <person name="Takeshita K."/>
            <person name="Sasaki T."/>
            <person name="Okamoto S."/>
            <person name="Skelly N.A."/>
            <person name="Okamura Y."/>
            <person name="Vlamakis H."/>
            <person name="Li Y."/>
            <person name="Tanoue T."/>
            <person name="Takei H."/>
            <person name="Nittono H."/>
            <person name="Narushima S."/>
            <person name="Irie J."/>
            <person name="Itoh H."/>
            <person name="Moriya K."/>
            <person name="Sugiura Y."/>
            <person name="Suematsu M."/>
            <person name="Moritoki N."/>
            <person name="Shibata S."/>
            <person name="Littman R.D."/>
            <person name="Fischbach A.M."/>
            <person name="Uwamino Y."/>
            <person name="Inoue T."/>
            <person name="Honda A."/>
            <person name="Hattori M."/>
            <person name="Murai T."/>
            <person name="Xavier J.R."/>
            <person name="Hirose N."/>
            <person name="Honda K."/>
        </authorList>
    </citation>
    <scope>NUCLEOTIDE SEQUENCE</scope>
    <source>
        <strain evidence="1">CE91-St7</strain>
    </source>
</reference>
<evidence type="ECO:0000313" key="2">
    <source>
        <dbReference type="Proteomes" id="UP001055104"/>
    </source>
</evidence>
<proteinExistence type="predicted"/>
<dbReference type="RefSeq" id="WP_120053489.1">
    <property type="nucleotide sequence ID" value="NZ_BQOA01000001.1"/>
</dbReference>
<dbReference type="Proteomes" id="UP001055104">
    <property type="component" value="Unassembled WGS sequence"/>
</dbReference>
<gene>
    <name evidence="1" type="ORF">CE91St7_34240</name>
</gene>